<evidence type="ECO:0000313" key="13">
    <source>
        <dbReference type="EMBL" id="OJG09563.1"/>
    </source>
</evidence>
<keyword evidence="6" id="KW-0067">ATP-binding</keyword>
<evidence type="ECO:0000256" key="10">
    <source>
        <dbReference type="RuleBase" id="RU004135"/>
    </source>
</evidence>
<feature type="domain" description="Mur ligase central" evidence="12">
    <location>
        <begin position="115"/>
        <end position="317"/>
    </location>
</feature>
<name>A0A1L8QPX2_9ENTE</name>
<dbReference type="PANTHER" id="PTHR23135">
    <property type="entry name" value="MUR LIGASE FAMILY MEMBER"/>
    <property type="match status" value="1"/>
</dbReference>
<feature type="domain" description="Mur ligase C-terminal" evidence="11">
    <location>
        <begin position="339"/>
        <end position="467"/>
    </location>
</feature>
<dbReference type="OrthoDB" id="9800958at2"/>
<dbReference type="InterPro" id="IPR013221">
    <property type="entry name" value="Mur_ligase_cen"/>
</dbReference>
<dbReference type="Pfam" id="PF02875">
    <property type="entry name" value="Mur_ligase_C"/>
    <property type="match status" value="1"/>
</dbReference>
<dbReference type="STRING" id="328396.RU93_GL000723"/>
<accession>A0A1L8QPX2</accession>
<organism evidence="13 14">
    <name type="scientific">Enterococcus aquimarinus</name>
    <dbReference type="NCBI Taxonomy" id="328396"/>
    <lineage>
        <taxon>Bacteria</taxon>
        <taxon>Bacillati</taxon>
        <taxon>Bacillota</taxon>
        <taxon>Bacilli</taxon>
        <taxon>Lactobacillales</taxon>
        <taxon>Enterococcaceae</taxon>
        <taxon>Enterococcus</taxon>
    </lineage>
</organism>
<keyword evidence="9 10" id="KW-0961">Cell wall biogenesis/degradation</keyword>
<keyword evidence="4" id="KW-0436">Ligase</keyword>
<dbReference type="GO" id="GO:0009252">
    <property type="term" value="P:peptidoglycan biosynthetic process"/>
    <property type="evidence" value="ECO:0007669"/>
    <property type="project" value="UniProtKB-UniPathway"/>
</dbReference>
<dbReference type="InterPro" id="IPR036565">
    <property type="entry name" value="Mur-like_cat_sf"/>
</dbReference>
<dbReference type="SUPFAM" id="SSF63418">
    <property type="entry name" value="MurE/MurF N-terminal domain"/>
    <property type="match status" value="1"/>
</dbReference>
<evidence type="ECO:0000256" key="6">
    <source>
        <dbReference type="ARBA" id="ARBA00022840"/>
    </source>
</evidence>
<evidence type="ECO:0000256" key="7">
    <source>
        <dbReference type="ARBA" id="ARBA00022960"/>
    </source>
</evidence>
<dbReference type="InterPro" id="IPR004101">
    <property type="entry name" value="Mur_ligase_C"/>
</dbReference>
<comment type="subcellular location">
    <subcellularLocation>
        <location evidence="10">Cytoplasm</location>
    </subcellularLocation>
</comment>
<dbReference type="Proteomes" id="UP000182149">
    <property type="component" value="Unassembled WGS sequence"/>
</dbReference>
<evidence type="ECO:0000259" key="12">
    <source>
        <dbReference type="Pfam" id="PF08245"/>
    </source>
</evidence>
<dbReference type="Gene3D" id="3.40.1390.10">
    <property type="entry name" value="MurE/MurF, N-terminal domain"/>
    <property type="match status" value="1"/>
</dbReference>
<dbReference type="InterPro" id="IPR035911">
    <property type="entry name" value="MurE/MurF_N"/>
</dbReference>
<evidence type="ECO:0000256" key="5">
    <source>
        <dbReference type="ARBA" id="ARBA00022741"/>
    </source>
</evidence>
<dbReference type="NCBIfam" id="TIGR01085">
    <property type="entry name" value="murE"/>
    <property type="match status" value="1"/>
</dbReference>
<keyword evidence="10" id="KW-0132">Cell division</keyword>
<evidence type="ECO:0000256" key="8">
    <source>
        <dbReference type="ARBA" id="ARBA00022984"/>
    </source>
</evidence>
<dbReference type="InterPro" id="IPR005761">
    <property type="entry name" value="UDP-N-AcMur-Glu-dNH2Pim_ligase"/>
</dbReference>
<dbReference type="GO" id="GO:0004326">
    <property type="term" value="F:tetrahydrofolylpolyglutamate synthase activity"/>
    <property type="evidence" value="ECO:0007669"/>
    <property type="project" value="InterPro"/>
</dbReference>
<dbReference type="UniPathway" id="UPA00219"/>
<proteinExistence type="inferred from homology"/>
<gene>
    <name evidence="13" type="ORF">RU93_GL000723</name>
</gene>
<dbReference type="SUPFAM" id="SSF53244">
    <property type="entry name" value="MurD-like peptide ligases, peptide-binding domain"/>
    <property type="match status" value="1"/>
</dbReference>
<dbReference type="PROSITE" id="PS01011">
    <property type="entry name" value="FOLYLPOLYGLU_SYNT_1"/>
    <property type="match status" value="1"/>
</dbReference>
<dbReference type="RefSeq" id="WP_071875419.1">
    <property type="nucleotide sequence ID" value="NZ_JBHSHF010000005.1"/>
</dbReference>
<dbReference type="AlphaFoldDB" id="A0A1L8QPX2"/>
<evidence type="ECO:0000256" key="9">
    <source>
        <dbReference type="ARBA" id="ARBA00023316"/>
    </source>
</evidence>
<keyword evidence="5" id="KW-0547">Nucleotide-binding</keyword>
<evidence type="ECO:0000256" key="4">
    <source>
        <dbReference type="ARBA" id="ARBA00022598"/>
    </source>
</evidence>
<keyword evidence="10" id="KW-0131">Cell cycle</keyword>
<evidence type="ECO:0008006" key="15">
    <source>
        <dbReference type="Google" id="ProtNLM"/>
    </source>
</evidence>
<dbReference type="Pfam" id="PF08245">
    <property type="entry name" value="Mur_ligase_M"/>
    <property type="match status" value="1"/>
</dbReference>
<dbReference type="GO" id="GO:0005524">
    <property type="term" value="F:ATP binding"/>
    <property type="evidence" value="ECO:0007669"/>
    <property type="project" value="UniProtKB-KW"/>
</dbReference>
<dbReference type="InterPro" id="IPR018109">
    <property type="entry name" value="Folylpolyglutamate_synth_CS"/>
</dbReference>
<keyword evidence="3" id="KW-0963">Cytoplasm</keyword>
<keyword evidence="8 10" id="KW-0573">Peptidoglycan synthesis</keyword>
<evidence type="ECO:0000259" key="11">
    <source>
        <dbReference type="Pfam" id="PF02875"/>
    </source>
</evidence>
<dbReference type="EMBL" id="JXKD01000015">
    <property type="protein sequence ID" value="OJG09563.1"/>
    <property type="molecule type" value="Genomic_DNA"/>
</dbReference>
<dbReference type="Gene3D" id="3.90.190.20">
    <property type="entry name" value="Mur ligase, C-terminal domain"/>
    <property type="match status" value="1"/>
</dbReference>
<evidence type="ECO:0000256" key="3">
    <source>
        <dbReference type="ARBA" id="ARBA00022490"/>
    </source>
</evidence>
<comment type="caution">
    <text evidence="13">The sequence shown here is derived from an EMBL/GenBank/DDBJ whole genome shotgun (WGS) entry which is preliminary data.</text>
</comment>
<comment type="pathway">
    <text evidence="1 10">Cell wall biogenesis; peptidoglycan biosynthesis.</text>
</comment>
<dbReference type="SUPFAM" id="SSF53623">
    <property type="entry name" value="MurD-like peptide ligases, catalytic domain"/>
    <property type="match status" value="1"/>
</dbReference>
<dbReference type="Gene3D" id="3.40.1190.10">
    <property type="entry name" value="Mur-like, catalytic domain"/>
    <property type="match status" value="1"/>
</dbReference>
<dbReference type="InterPro" id="IPR036615">
    <property type="entry name" value="Mur_ligase_C_dom_sf"/>
</dbReference>
<comment type="similarity">
    <text evidence="2">Belongs to the MurCDEF family. MurE subfamily.</text>
</comment>
<reference evidence="13 14" key="1">
    <citation type="submission" date="2014-12" db="EMBL/GenBank/DDBJ databases">
        <title>Draft genome sequences of 29 type strains of Enterococci.</title>
        <authorList>
            <person name="Zhong Z."/>
            <person name="Sun Z."/>
            <person name="Liu W."/>
            <person name="Zhang W."/>
            <person name="Zhang H."/>
        </authorList>
    </citation>
    <scope>NUCLEOTIDE SEQUENCE [LARGE SCALE GENOMIC DNA]</scope>
    <source>
        <strain evidence="13 14">DSM 17690</strain>
    </source>
</reference>
<evidence type="ECO:0000313" key="14">
    <source>
        <dbReference type="Proteomes" id="UP000182149"/>
    </source>
</evidence>
<evidence type="ECO:0000256" key="1">
    <source>
        <dbReference type="ARBA" id="ARBA00004752"/>
    </source>
</evidence>
<dbReference type="GO" id="GO:0008360">
    <property type="term" value="P:regulation of cell shape"/>
    <property type="evidence" value="ECO:0007669"/>
    <property type="project" value="UniProtKB-KW"/>
</dbReference>
<evidence type="ECO:0000256" key="2">
    <source>
        <dbReference type="ARBA" id="ARBA00005898"/>
    </source>
</evidence>
<dbReference type="PANTHER" id="PTHR23135:SF4">
    <property type="entry name" value="UDP-N-ACETYLMURAMOYL-L-ALANYL-D-GLUTAMATE--2,6-DIAMINOPIMELATE LIGASE MURE HOMOLOG, CHLOROPLASTIC"/>
    <property type="match status" value="1"/>
</dbReference>
<dbReference type="GO" id="GO:0051301">
    <property type="term" value="P:cell division"/>
    <property type="evidence" value="ECO:0007669"/>
    <property type="project" value="UniProtKB-KW"/>
</dbReference>
<dbReference type="GO" id="GO:0071555">
    <property type="term" value="P:cell wall organization"/>
    <property type="evidence" value="ECO:0007669"/>
    <property type="project" value="UniProtKB-KW"/>
</dbReference>
<dbReference type="GO" id="GO:0005737">
    <property type="term" value="C:cytoplasm"/>
    <property type="evidence" value="ECO:0007669"/>
    <property type="project" value="UniProtKB-SubCell"/>
</dbReference>
<keyword evidence="14" id="KW-1185">Reference proteome</keyword>
<protein>
    <recommendedName>
        <fullName evidence="15">UDP-MurNAc-tripeptide synthetase</fullName>
    </recommendedName>
</protein>
<sequence length="498" mass="55400">MYTITTTELYTLLRNHQLLVSSPIDDTLPEQTFHHLSYDSRDVQTQTLFFCKGLAFKEALLLDAITKGVTVYLSEISYDTQANEILVTDIREAMAVIAQAFYRHPQDQLIKIAMTGTKGKTTVAYFVHQILKDAYGPKVALFSSEETTTDGVHYHPSVLTTPEALVLYQQMAQAVENGLTHVVMEVSSQAYKTKRVFGLTFDLGIFLNISPDHISPIEHETFEEYFLCKQELLLHSKKMVMNHESDHFEVLENLCQINHIPYLTYGGSTADYPVIAMDDPRAFELKSATDPLAINGNYALTIFGHFNHENAAAALLATAWLETPRNHMKESLSKCVIPGRMTLFDLPNGALAFVDFAHNYLSLLSMGQLAKEIRPHGKAIVMTGSAGGKALSRRKDMGLAITQIYDVAILTSDDPNFENPNAIADEIQQAIENPEVAVYREMDREQAIYLALSLAGPQDVVVLAGKGNEASMKIEGHDAPYDGDAIYAQKWIATQKEA</sequence>
<keyword evidence="7 10" id="KW-0133">Cell shape</keyword>